<sequence length="352" mass="39885">MTAKSRRQSWMTYLPTLLVDCESVRPSIRAATLAYYASCTNDPAIEKEAVRWYVAALARQRQCLSRRYAAIADHGASDSIPTDQEICTSMMLLYFELIQPTATASWIKHFSGACQLMVLRRPVNCRRGVSRLFLQSLRVLNVRHSIKFHALSPLASAEWLQSHEQVDTVGDSDEVLDILLALPAYLSGRQREMREACNSSSSVPRIVAEKARIIDLLHWLSKCESRYSSEHGREHELMINRDQCDLGSGDFCYFDVGAMLDSAMIIIAYLILSQRSIWSQDERNSIQEEQHRRSTTIVLNAHRTLKLNPDGLNPGTCLQFVFPLEVVSTYSSDELQREAAQNILDGIGWARL</sequence>
<dbReference type="EMBL" id="JAVRRD010000023">
    <property type="protein sequence ID" value="KAK5047979.1"/>
    <property type="molecule type" value="Genomic_DNA"/>
</dbReference>
<dbReference type="Proteomes" id="UP001358417">
    <property type="component" value="Unassembled WGS sequence"/>
</dbReference>
<evidence type="ECO:0000313" key="2">
    <source>
        <dbReference type="Proteomes" id="UP001358417"/>
    </source>
</evidence>
<comment type="caution">
    <text evidence="1">The sequence shown here is derived from an EMBL/GenBank/DDBJ whole genome shotgun (WGS) entry which is preliminary data.</text>
</comment>
<reference evidence="1 2" key="1">
    <citation type="submission" date="2023-08" db="EMBL/GenBank/DDBJ databases">
        <title>Black Yeasts Isolated from many extreme environments.</title>
        <authorList>
            <person name="Coleine C."/>
            <person name="Stajich J.E."/>
            <person name="Selbmann L."/>
        </authorList>
    </citation>
    <scope>NUCLEOTIDE SEQUENCE [LARGE SCALE GENOMIC DNA]</scope>
    <source>
        <strain evidence="1 2">CCFEE 5792</strain>
    </source>
</reference>
<dbReference type="RefSeq" id="XP_064703485.1">
    <property type="nucleotide sequence ID" value="XM_064849730.1"/>
</dbReference>
<organism evidence="1 2">
    <name type="scientific">Exophiala bonariae</name>
    <dbReference type="NCBI Taxonomy" id="1690606"/>
    <lineage>
        <taxon>Eukaryota</taxon>
        <taxon>Fungi</taxon>
        <taxon>Dikarya</taxon>
        <taxon>Ascomycota</taxon>
        <taxon>Pezizomycotina</taxon>
        <taxon>Eurotiomycetes</taxon>
        <taxon>Chaetothyriomycetidae</taxon>
        <taxon>Chaetothyriales</taxon>
        <taxon>Herpotrichiellaceae</taxon>
        <taxon>Exophiala</taxon>
    </lineage>
</organism>
<dbReference type="InterPro" id="IPR053178">
    <property type="entry name" value="Osmoadaptation_assoc"/>
</dbReference>
<dbReference type="GeneID" id="89974341"/>
<evidence type="ECO:0000313" key="1">
    <source>
        <dbReference type="EMBL" id="KAK5047979.1"/>
    </source>
</evidence>
<name>A0AAV9N2H5_9EURO</name>
<accession>A0AAV9N2H5</accession>
<evidence type="ECO:0008006" key="3">
    <source>
        <dbReference type="Google" id="ProtNLM"/>
    </source>
</evidence>
<dbReference type="AlphaFoldDB" id="A0AAV9N2H5"/>
<gene>
    <name evidence="1" type="ORF">LTR84_006169</name>
</gene>
<keyword evidence="2" id="KW-1185">Reference proteome</keyword>
<proteinExistence type="predicted"/>
<dbReference type="PANTHER" id="PTHR38111">
    <property type="entry name" value="ZN(2)-C6 FUNGAL-TYPE DOMAIN-CONTAINING PROTEIN-RELATED"/>
    <property type="match status" value="1"/>
</dbReference>
<protein>
    <recommendedName>
        <fullName evidence="3">Transcription factor domain-containing protein</fullName>
    </recommendedName>
</protein>